<dbReference type="AlphaFoldDB" id="A0A2H3JC86"/>
<proteinExistence type="predicted"/>
<reference evidence="1 2" key="1">
    <citation type="journal article" date="2012" name="Science">
        <title>The Paleozoic origin of enzymatic lignin decomposition reconstructed from 31 fungal genomes.</title>
        <authorList>
            <person name="Floudas D."/>
            <person name="Binder M."/>
            <person name="Riley R."/>
            <person name="Barry K."/>
            <person name="Blanchette R.A."/>
            <person name="Henrissat B."/>
            <person name="Martinez A.T."/>
            <person name="Otillar R."/>
            <person name="Spatafora J.W."/>
            <person name="Yadav J.S."/>
            <person name="Aerts A."/>
            <person name="Benoit I."/>
            <person name="Boyd A."/>
            <person name="Carlson A."/>
            <person name="Copeland A."/>
            <person name="Coutinho P.M."/>
            <person name="de Vries R.P."/>
            <person name="Ferreira P."/>
            <person name="Findley K."/>
            <person name="Foster B."/>
            <person name="Gaskell J."/>
            <person name="Glotzer D."/>
            <person name="Gorecki P."/>
            <person name="Heitman J."/>
            <person name="Hesse C."/>
            <person name="Hori C."/>
            <person name="Igarashi K."/>
            <person name="Jurgens J.A."/>
            <person name="Kallen N."/>
            <person name="Kersten P."/>
            <person name="Kohler A."/>
            <person name="Kuees U."/>
            <person name="Kumar T.K.A."/>
            <person name="Kuo A."/>
            <person name="LaButti K."/>
            <person name="Larrondo L.F."/>
            <person name="Lindquist E."/>
            <person name="Ling A."/>
            <person name="Lombard V."/>
            <person name="Lucas S."/>
            <person name="Lundell T."/>
            <person name="Martin R."/>
            <person name="McLaughlin D.J."/>
            <person name="Morgenstern I."/>
            <person name="Morin E."/>
            <person name="Murat C."/>
            <person name="Nagy L.G."/>
            <person name="Nolan M."/>
            <person name="Ohm R.A."/>
            <person name="Patyshakuliyeva A."/>
            <person name="Rokas A."/>
            <person name="Ruiz-Duenas F.J."/>
            <person name="Sabat G."/>
            <person name="Salamov A."/>
            <person name="Samejima M."/>
            <person name="Schmutz J."/>
            <person name="Slot J.C."/>
            <person name="St John F."/>
            <person name="Stenlid J."/>
            <person name="Sun H."/>
            <person name="Sun S."/>
            <person name="Syed K."/>
            <person name="Tsang A."/>
            <person name="Wiebenga A."/>
            <person name="Young D."/>
            <person name="Pisabarro A."/>
            <person name="Eastwood D.C."/>
            <person name="Martin F."/>
            <person name="Cullen D."/>
            <person name="Grigoriev I.V."/>
            <person name="Hibbett D.S."/>
        </authorList>
    </citation>
    <scope>NUCLEOTIDE SEQUENCE [LARGE SCALE GENOMIC DNA]</scope>
    <source>
        <strain evidence="1 2">MD-104</strain>
    </source>
</reference>
<organism evidence="1 2">
    <name type="scientific">Wolfiporia cocos (strain MD-104)</name>
    <name type="common">Brown rot fungus</name>
    <dbReference type="NCBI Taxonomy" id="742152"/>
    <lineage>
        <taxon>Eukaryota</taxon>
        <taxon>Fungi</taxon>
        <taxon>Dikarya</taxon>
        <taxon>Basidiomycota</taxon>
        <taxon>Agaricomycotina</taxon>
        <taxon>Agaricomycetes</taxon>
        <taxon>Polyporales</taxon>
        <taxon>Phaeolaceae</taxon>
        <taxon>Wolfiporia</taxon>
    </lineage>
</organism>
<evidence type="ECO:0000313" key="2">
    <source>
        <dbReference type="Proteomes" id="UP000218811"/>
    </source>
</evidence>
<keyword evidence="2" id="KW-1185">Reference proteome</keyword>
<protein>
    <submittedName>
        <fullName evidence="1">Uncharacterized protein</fullName>
    </submittedName>
</protein>
<gene>
    <name evidence="1" type="ORF">WOLCODRAFT_167844</name>
</gene>
<evidence type="ECO:0000313" key="1">
    <source>
        <dbReference type="EMBL" id="PCH39195.1"/>
    </source>
</evidence>
<dbReference type="Proteomes" id="UP000218811">
    <property type="component" value="Unassembled WGS sequence"/>
</dbReference>
<sequence>MEPIHPNIVAFFPGAEARPRKLTWDQTALAVEMFKNACRLLTAHGSLCSYNVGIYGRQARILDHTSDAMHHRYSTTSSTPIFFSTSCINSPIPTSIGPVQSSVMTILHIVPVQQRLTAEMCLIWTAAIASATEW</sequence>
<name>A0A2H3JC86_WOLCO</name>
<accession>A0A2H3JC86</accession>
<dbReference type="EMBL" id="KB467965">
    <property type="protein sequence ID" value="PCH39195.1"/>
    <property type="molecule type" value="Genomic_DNA"/>
</dbReference>